<evidence type="ECO:0000313" key="1">
    <source>
        <dbReference type="EMBL" id="UYP47162.1"/>
    </source>
</evidence>
<dbReference type="Proteomes" id="UP001208689">
    <property type="component" value="Chromosome"/>
</dbReference>
<accession>A0ABY6HUF4</accession>
<gene>
    <name evidence="1" type="ORF">NEF87_003447</name>
</gene>
<evidence type="ECO:0008006" key="3">
    <source>
        <dbReference type="Google" id="ProtNLM"/>
    </source>
</evidence>
<evidence type="ECO:0000313" key="2">
    <source>
        <dbReference type="Proteomes" id="UP001208689"/>
    </source>
</evidence>
<keyword evidence="2" id="KW-1185">Reference proteome</keyword>
<organism evidence="1 2">
    <name type="scientific">Candidatus Lokiarchaeum ossiferum</name>
    <dbReference type="NCBI Taxonomy" id="2951803"/>
    <lineage>
        <taxon>Archaea</taxon>
        <taxon>Promethearchaeati</taxon>
        <taxon>Promethearchaeota</taxon>
        <taxon>Promethearchaeia</taxon>
        <taxon>Promethearchaeales</taxon>
        <taxon>Promethearchaeaceae</taxon>
        <taxon>Candidatus Lokiarchaeum</taxon>
    </lineage>
</organism>
<proteinExistence type="predicted"/>
<name>A0ABY6HUF4_9ARCH</name>
<protein>
    <recommendedName>
        <fullName evidence="3">DUF4139 domain-containing protein</fullName>
    </recommendedName>
</protein>
<reference evidence="1" key="1">
    <citation type="submission" date="2022-09" db="EMBL/GenBank/DDBJ databases">
        <title>Actin cytoskeleton and complex cell architecture in an #Asgard archaeon.</title>
        <authorList>
            <person name="Ponce Toledo R.I."/>
            <person name="Schleper C."/>
            <person name="Rodrigues Oliveira T."/>
            <person name="Wollweber F."/>
            <person name="Xu J."/>
            <person name="Rittmann S."/>
            <person name="Klingl A."/>
            <person name="Pilhofer M."/>
        </authorList>
    </citation>
    <scope>NUCLEOTIDE SEQUENCE</scope>
    <source>
        <strain evidence="1">B-35</strain>
    </source>
</reference>
<sequence>MKINPIPKQFIIFSGGGGLIERSQLVSLHPGTNIFDIENVPAAFDPSTTMISMSGSESAALLQVDVKRPDKQIVENFINREKSAAQNIIANATDLRGESRDMILQIIESANYRRYEDMNGSIVIKIDSTVEQEITLQVKYFIEDSRIKWEPSLHIELDEETQMAKLESYILVMNNTDISYPKCTIGFAEFETKGIAPEMGYLEDLEMEQMAQSEIPKNRMMKQMQKVSNVYM</sequence>
<dbReference type="EMBL" id="CP104013">
    <property type="protein sequence ID" value="UYP47162.1"/>
    <property type="molecule type" value="Genomic_DNA"/>
</dbReference>